<dbReference type="InterPro" id="IPR004167">
    <property type="entry name" value="PSBD"/>
</dbReference>
<feature type="compositionally biased region" description="Low complexity" evidence="7">
    <location>
        <begin position="86"/>
        <end position="131"/>
    </location>
</feature>
<dbReference type="SUPFAM" id="SSF52777">
    <property type="entry name" value="CoA-dependent acyltransferases"/>
    <property type="match status" value="1"/>
</dbReference>
<dbReference type="Pfam" id="PF02817">
    <property type="entry name" value="E3_binding"/>
    <property type="match status" value="1"/>
</dbReference>
<evidence type="ECO:0000256" key="7">
    <source>
        <dbReference type="SAM" id="MobiDB-lite"/>
    </source>
</evidence>
<organism evidence="10 11">
    <name type="scientific">Lujinxingia vulgaris</name>
    <dbReference type="NCBI Taxonomy" id="2600176"/>
    <lineage>
        <taxon>Bacteria</taxon>
        <taxon>Deltaproteobacteria</taxon>
        <taxon>Bradymonadales</taxon>
        <taxon>Lujinxingiaceae</taxon>
        <taxon>Lujinxingia</taxon>
    </lineage>
</organism>
<dbReference type="Pfam" id="PF00198">
    <property type="entry name" value="2-oxoacid_dh"/>
    <property type="match status" value="1"/>
</dbReference>
<evidence type="ECO:0000256" key="6">
    <source>
        <dbReference type="RuleBase" id="RU003423"/>
    </source>
</evidence>
<dbReference type="PANTHER" id="PTHR43178">
    <property type="entry name" value="DIHYDROLIPOAMIDE ACETYLTRANSFERASE COMPONENT OF PYRUVATE DEHYDROGENASE COMPLEX"/>
    <property type="match status" value="1"/>
</dbReference>
<dbReference type="RefSeq" id="WP_146982040.1">
    <property type="nucleotide sequence ID" value="NZ_VOSM01000006.1"/>
</dbReference>
<evidence type="ECO:0000256" key="5">
    <source>
        <dbReference type="ARBA" id="ARBA00023315"/>
    </source>
</evidence>
<dbReference type="Proteomes" id="UP000321412">
    <property type="component" value="Unassembled WGS sequence"/>
</dbReference>
<dbReference type="EC" id="2.3.1.-" evidence="6"/>
<evidence type="ECO:0000256" key="1">
    <source>
        <dbReference type="ARBA" id="ARBA00001938"/>
    </source>
</evidence>
<gene>
    <name evidence="10" type="ORF">FRC98_13865</name>
</gene>
<evidence type="ECO:0000256" key="3">
    <source>
        <dbReference type="ARBA" id="ARBA00022679"/>
    </source>
</evidence>
<dbReference type="PROSITE" id="PS00189">
    <property type="entry name" value="LIPOYL"/>
    <property type="match status" value="1"/>
</dbReference>
<feature type="compositionally biased region" description="Low complexity" evidence="7">
    <location>
        <begin position="198"/>
        <end position="212"/>
    </location>
</feature>
<reference evidence="10 11" key="1">
    <citation type="submission" date="2019-08" db="EMBL/GenBank/DDBJ databases">
        <title>Bradymonadales sp. TMQ4.</title>
        <authorList>
            <person name="Liang Q."/>
        </authorList>
    </citation>
    <scope>NUCLEOTIDE SEQUENCE [LARGE SCALE GENOMIC DNA]</scope>
    <source>
        <strain evidence="10 11">TMQ4</strain>
    </source>
</reference>
<dbReference type="GO" id="GO:0005737">
    <property type="term" value="C:cytoplasm"/>
    <property type="evidence" value="ECO:0007669"/>
    <property type="project" value="TreeGrafter"/>
</dbReference>
<dbReference type="AlphaFoldDB" id="A0A5C6XAF9"/>
<comment type="caution">
    <text evidence="10">The sequence shown here is derived from an EMBL/GenBank/DDBJ whole genome shotgun (WGS) entry which is preliminary data.</text>
</comment>
<feature type="region of interest" description="Disordered" evidence="7">
    <location>
        <begin position="188"/>
        <end position="226"/>
    </location>
</feature>
<dbReference type="EMBL" id="VOSM01000006">
    <property type="protein sequence ID" value="TXD36205.1"/>
    <property type="molecule type" value="Genomic_DNA"/>
</dbReference>
<dbReference type="CDD" id="cd06849">
    <property type="entry name" value="lipoyl_domain"/>
    <property type="match status" value="1"/>
</dbReference>
<dbReference type="Gene3D" id="4.10.320.10">
    <property type="entry name" value="E3-binding domain"/>
    <property type="match status" value="1"/>
</dbReference>
<evidence type="ECO:0000256" key="4">
    <source>
        <dbReference type="ARBA" id="ARBA00022823"/>
    </source>
</evidence>
<evidence type="ECO:0000313" key="10">
    <source>
        <dbReference type="EMBL" id="TXD36205.1"/>
    </source>
</evidence>
<keyword evidence="4 6" id="KW-0450">Lipoyl</keyword>
<dbReference type="SUPFAM" id="SSF51230">
    <property type="entry name" value="Single hybrid motif"/>
    <property type="match status" value="1"/>
</dbReference>
<feature type="region of interest" description="Disordered" evidence="7">
    <location>
        <begin position="82"/>
        <end position="149"/>
    </location>
</feature>
<dbReference type="Pfam" id="PF00364">
    <property type="entry name" value="Biotin_lipoyl"/>
    <property type="match status" value="1"/>
</dbReference>
<dbReference type="InterPro" id="IPR003016">
    <property type="entry name" value="2-oxoA_DH_lipoyl-BS"/>
</dbReference>
<keyword evidence="5 6" id="KW-0012">Acyltransferase</keyword>
<evidence type="ECO:0000313" key="11">
    <source>
        <dbReference type="Proteomes" id="UP000321412"/>
    </source>
</evidence>
<dbReference type="FunFam" id="3.30.559.10:FF:000007">
    <property type="entry name" value="Dihydrolipoamide acetyltransferase component of pyruvate dehydrogenase complex"/>
    <property type="match status" value="1"/>
</dbReference>
<dbReference type="PANTHER" id="PTHR43178:SF5">
    <property type="entry name" value="LIPOAMIDE ACYLTRANSFERASE COMPONENT OF BRANCHED-CHAIN ALPHA-KETO ACID DEHYDROGENASE COMPLEX, MITOCHONDRIAL"/>
    <property type="match status" value="1"/>
</dbReference>
<dbReference type="PROSITE" id="PS51826">
    <property type="entry name" value="PSBD"/>
    <property type="match status" value="1"/>
</dbReference>
<evidence type="ECO:0000259" key="8">
    <source>
        <dbReference type="PROSITE" id="PS50968"/>
    </source>
</evidence>
<evidence type="ECO:0000259" key="9">
    <source>
        <dbReference type="PROSITE" id="PS51826"/>
    </source>
</evidence>
<comment type="cofactor">
    <cofactor evidence="1 6">
        <name>(R)-lipoate</name>
        <dbReference type="ChEBI" id="CHEBI:83088"/>
    </cofactor>
</comment>
<dbReference type="OrthoDB" id="9805770at2"/>
<name>A0A5C6XAF9_9DELT</name>
<dbReference type="Gene3D" id="3.30.559.10">
    <property type="entry name" value="Chloramphenicol acetyltransferase-like domain"/>
    <property type="match status" value="1"/>
</dbReference>
<dbReference type="Gene3D" id="2.40.50.100">
    <property type="match status" value="1"/>
</dbReference>
<proteinExistence type="inferred from homology"/>
<dbReference type="InterPro" id="IPR000089">
    <property type="entry name" value="Biotin_lipoyl"/>
</dbReference>
<sequence length="447" mass="47198">MRSEVVMPQMGESVTEGTVTAWLKEIGDFVERDEPLFEITTDKVDAEVPSPLAGVLVERLAKVGDTVEINTVVAVLDTEAKPGEVSAASSETTSAPAKAASASSGATSASSGGTATALASPPAAATSAASSNGVPSREELRRTRSTPLVRRIAQEHGIADLSPIEGSGMSGRVTKADIMAFIESGAHQGTNGSTGPIASRASQPAQQTRQAPAAPPITLGDRDRYEPLGPQRAAIAEHMTRSRATSAHAHTIHEIDFSAVFKARKRMKAEFGERGVKLTYTAFMVKAVADALRAYPVVNASLDGDQLVYRGDINIGVAVALDASLIVPVVRNVDELSLLGVARSINDLAERARNKRLKPDEVRGGTFTLSNHGIFGAEFGVPIINQPQTAIISTGAIKKRVVVDQKTDAIMVRPTAIFCMSFDHRTIDGATADAFLAHIRTTLEGWE</sequence>
<evidence type="ECO:0000256" key="2">
    <source>
        <dbReference type="ARBA" id="ARBA00007317"/>
    </source>
</evidence>
<protein>
    <recommendedName>
        <fullName evidence="6">Dihydrolipoamide acetyltransferase component of pyruvate dehydrogenase complex</fullName>
        <ecNumber evidence="6">2.3.1.-</ecNumber>
    </recommendedName>
</protein>
<dbReference type="GO" id="GO:0016407">
    <property type="term" value="F:acetyltransferase activity"/>
    <property type="evidence" value="ECO:0007669"/>
    <property type="project" value="TreeGrafter"/>
</dbReference>
<dbReference type="InterPro" id="IPR001078">
    <property type="entry name" value="2-oxoacid_DH_actylTfrase"/>
</dbReference>
<feature type="domain" description="Lipoyl-binding" evidence="8">
    <location>
        <begin position="2"/>
        <end position="77"/>
    </location>
</feature>
<accession>A0A5C6XAF9</accession>
<keyword evidence="3 6" id="KW-0808">Transferase</keyword>
<keyword evidence="11" id="KW-1185">Reference proteome</keyword>
<feature type="domain" description="Peripheral subunit-binding (PSBD)" evidence="9">
    <location>
        <begin position="144"/>
        <end position="182"/>
    </location>
</feature>
<dbReference type="InterPro" id="IPR023213">
    <property type="entry name" value="CAT-like_dom_sf"/>
</dbReference>
<dbReference type="InterPro" id="IPR050743">
    <property type="entry name" value="2-oxoacid_DH_E2_comp"/>
</dbReference>
<dbReference type="InterPro" id="IPR036625">
    <property type="entry name" value="E3-bd_dom_sf"/>
</dbReference>
<dbReference type="InterPro" id="IPR011053">
    <property type="entry name" value="Single_hybrid_motif"/>
</dbReference>
<dbReference type="SUPFAM" id="SSF47005">
    <property type="entry name" value="Peripheral subunit-binding domain of 2-oxo acid dehydrogenase complex"/>
    <property type="match status" value="1"/>
</dbReference>
<dbReference type="GO" id="GO:0031405">
    <property type="term" value="F:lipoic acid binding"/>
    <property type="evidence" value="ECO:0007669"/>
    <property type="project" value="TreeGrafter"/>
</dbReference>
<dbReference type="PROSITE" id="PS50968">
    <property type="entry name" value="BIOTINYL_LIPOYL"/>
    <property type="match status" value="1"/>
</dbReference>
<comment type="similarity">
    <text evidence="2 6">Belongs to the 2-oxoacid dehydrogenase family.</text>
</comment>